<evidence type="ECO:0000313" key="1">
    <source>
        <dbReference type="EMBL" id="HIR71018.1"/>
    </source>
</evidence>
<reference evidence="1" key="1">
    <citation type="submission" date="2020-10" db="EMBL/GenBank/DDBJ databases">
        <authorList>
            <person name="Gilroy R."/>
        </authorList>
    </citation>
    <scope>NUCLEOTIDE SEQUENCE</scope>
    <source>
        <strain evidence="1">ChiSjej5B23-6657</strain>
    </source>
</reference>
<gene>
    <name evidence="1" type="ORF">IAA55_07035</name>
</gene>
<protein>
    <submittedName>
        <fullName evidence="1">YaaL family protein</fullName>
    </submittedName>
</protein>
<organism evidence="1 2">
    <name type="scientific">Candidatus Pullilachnospira gallistercoris</name>
    <dbReference type="NCBI Taxonomy" id="2840911"/>
    <lineage>
        <taxon>Bacteria</taxon>
        <taxon>Bacillati</taxon>
        <taxon>Bacillota</taxon>
        <taxon>Clostridia</taxon>
        <taxon>Lachnospirales</taxon>
        <taxon>Lachnospiraceae</taxon>
        <taxon>Lachnospiraceae incertae sedis</taxon>
        <taxon>Candidatus Pullilachnospira</taxon>
    </lineage>
</organism>
<proteinExistence type="predicted"/>
<evidence type="ECO:0000313" key="2">
    <source>
        <dbReference type="Proteomes" id="UP000823912"/>
    </source>
</evidence>
<comment type="caution">
    <text evidence="1">The sequence shown here is derived from an EMBL/GenBank/DDBJ whole genome shotgun (WGS) entry which is preliminary data.</text>
</comment>
<dbReference type="InterPro" id="IPR019644">
    <property type="entry name" value="DUF2508"/>
</dbReference>
<name>A0A9D1EA35_9FIRM</name>
<dbReference type="EMBL" id="DVHM01000110">
    <property type="protein sequence ID" value="HIR71018.1"/>
    <property type="molecule type" value="Genomic_DNA"/>
</dbReference>
<dbReference type="AlphaFoldDB" id="A0A9D1EA35"/>
<reference evidence="1" key="2">
    <citation type="journal article" date="2021" name="PeerJ">
        <title>Extensive microbial diversity within the chicken gut microbiome revealed by metagenomics and culture.</title>
        <authorList>
            <person name="Gilroy R."/>
            <person name="Ravi A."/>
            <person name="Getino M."/>
            <person name="Pursley I."/>
            <person name="Horton D.L."/>
            <person name="Alikhan N.F."/>
            <person name="Baker D."/>
            <person name="Gharbi K."/>
            <person name="Hall N."/>
            <person name="Watson M."/>
            <person name="Adriaenssens E.M."/>
            <person name="Foster-Nyarko E."/>
            <person name="Jarju S."/>
            <person name="Secka A."/>
            <person name="Antonio M."/>
            <person name="Oren A."/>
            <person name="Chaudhuri R.R."/>
            <person name="La Ragione R."/>
            <person name="Hildebrand F."/>
            <person name="Pallen M.J."/>
        </authorList>
    </citation>
    <scope>NUCLEOTIDE SEQUENCE</scope>
    <source>
        <strain evidence="1">ChiSjej5B23-6657</strain>
    </source>
</reference>
<dbReference type="Pfam" id="PF10704">
    <property type="entry name" value="DUF2508"/>
    <property type="match status" value="1"/>
</dbReference>
<sequence length="96" mass="11173">MKLFSKSRKPDPQYTLLLKDLYKTRSELANAYSNLEYMTDPDLIDYYIYQVKAAQMRHKFLLTKVKQFEDADPQLASVSNYDSIAREAEEGAVVQI</sequence>
<dbReference type="Proteomes" id="UP000823912">
    <property type="component" value="Unassembled WGS sequence"/>
</dbReference>
<accession>A0A9D1EA35</accession>